<reference evidence="1 2" key="1">
    <citation type="submission" date="2019-02" db="EMBL/GenBank/DDBJ databases">
        <title>Deep-cultivation of Planctomycetes and their phenomic and genomic characterization uncovers novel biology.</title>
        <authorList>
            <person name="Wiegand S."/>
            <person name="Jogler M."/>
            <person name="Boedeker C."/>
            <person name="Pinto D."/>
            <person name="Vollmers J."/>
            <person name="Rivas-Marin E."/>
            <person name="Kohn T."/>
            <person name="Peeters S.H."/>
            <person name="Heuer A."/>
            <person name="Rast P."/>
            <person name="Oberbeckmann S."/>
            <person name="Bunk B."/>
            <person name="Jeske O."/>
            <person name="Meyerdierks A."/>
            <person name="Storesund J.E."/>
            <person name="Kallscheuer N."/>
            <person name="Luecker S."/>
            <person name="Lage O.M."/>
            <person name="Pohl T."/>
            <person name="Merkel B.J."/>
            <person name="Hornburger P."/>
            <person name="Mueller R.-W."/>
            <person name="Bruemmer F."/>
            <person name="Labrenz M."/>
            <person name="Spormann A.M."/>
            <person name="Op Den Camp H."/>
            <person name="Overmann J."/>
            <person name="Amann R."/>
            <person name="Jetten M.S.M."/>
            <person name="Mascher T."/>
            <person name="Medema M.H."/>
            <person name="Devos D.P."/>
            <person name="Kaster A.-K."/>
            <person name="Ovreas L."/>
            <person name="Rohde M."/>
            <person name="Galperin M.Y."/>
            <person name="Jogler C."/>
        </authorList>
    </citation>
    <scope>NUCLEOTIDE SEQUENCE [LARGE SCALE GENOMIC DNA]</scope>
    <source>
        <strain evidence="1 2">Pla52n</strain>
    </source>
</reference>
<dbReference type="RefSeq" id="WP_146518229.1">
    <property type="nucleotide sequence ID" value="NZ_CP151726.1"/>
</dbReference>
<gene>
    <name evidence="1" type="ORF">Pla52n_07120</name>
</gene>
<dbReference type="Proteomes" id="UP000320176">
    <property type="component" value="Unassembled WGS sequence"/>
</dbReference>
<protein>
    <submittedName>
        <fullName evidence="1">Uncharacterized protein</fullName>
    </submittedName>
</protein>
<evidence type="ECO:0000313" key="2">
    <source>
        <dbReference type="Proteomes" id="UP000320176"/>
    </source>
</evidence>
<organism evidence="1 2">
    <name type="scientific">Stieleria varia</name>
    <dbReference type="NCBI Taxonomy" id="2528005"/>
    <lineage>
        <taxon>Bacteria</taxon>
        <taxon>Pseudomonadati</taxon>
        <taxon>Planctomycetota</taxon>
        <taxon>Planctomycetia</taxon>
        <taxon>Pirellulales</taxon>
        <taxon>Pirellulaceae</taxon>
        <taxon>Stieleria</taxon>
    </lineage>
</organism>
<dbReference type="OrthoDB" id="291427at2"/>
<comment type="caution">
    <text evidence="1">The sequence shown here is derived from an EMBL/GenBank/DDBJ whole genome shotgun (WGS) entry which is preliminary data.</text>
</comment>
<sequence>MNRIRRFIALGIFVVATLGGSTLLASDPIGRWPTGSWSSSATGHQGPLRARIRQVDSDTYRAVFAGRFAKVIPFVYPATLTRVPGTCNCYQSSTRLPLLGEYRMTASVTQNRFYATFQGRKDSGIFRLSR</sequence>
<name>A0A5C6B845_9BACT</name>
<evidence type="ECO:0000313" key="1">
    <source>
        <dbReference type="EMBL" id="TWU08130.1"/>
    </source>
</evidence>
<accession>A0A5C6B845</accession>
<keyword evidence="2" id="KW-1185">Reference proteome</keyword>
<proteinExistence type="predicted"/>
<dbReference type="EMBL" id="SJPN01000001">
    <property type="protein sequence ID" value="TWU08130.1"/>
    <property type="molecule type" value="Genomic_DNA"/>
</dbReference>
<dbReference type="AlphaFoldDB" id="A0A5C6B845"/>